<dbReference type="SUPFAM" id="SSF143100">
    <property type="entry name" value="TTHA1013/TTHA0281-like"/>
    <property type="match status" value="1"/>
</dbReference>
<organism evidence="1 2">
    <name type="scientific">Candidatus Curtissbacteria bacterium RIFCSPLOWO2_01_FULL_42_26</name>
    <dbReference type="NCBI Taxonomy" id="1797729"/>
    <lineage>
        <taxon>Bacteria</taxon>
        <taxon>Candidatus Curtissiibacteriota</taxon>
    </lineage>
</organism>
<dbReference type="Gene3D" id="3.30.160.250">
    <property type="match status" value="1"/>
</dbReference>
<dbReference type="AlphaFoldDB" id="A0A1F5I0Y2"/>
<evidence type="ECO:0000313" key="2">
    <source>
        <dbReference type="Proteomes" id="UP000179227"/>
    </source>
</evidence>
<reference evidence="1 2" key="1">
    <citation type="journal article" date="2016" name="Nat. Commun.">
        <title>Thousands of microbial genomes shed light on interconnected biogeochemical processes in an aquifer system.</title>
        <authorList>
            <person name="Anantharaman K."/>
            <person name="Brown C.T."/>
            <person name="Hug L.A."/>
            <person name="Sharon I."/>
            <person name="Castelle C.J."/>
            <person name="Probst A.J."/>
            <person name="Thomas B.C."/>
            <person name="Singh A."/>
            <person name="Wilkins M.J."/>
            <person name="Karaoz U."/>
            <person name="Brodie E.L."/>
            <person name="Williams K.H."/>
            <person name="Hubbard S.S."/>
            <person name="Banfield J.F."/>
        </authorList>
    </citation>
    <scope>NUCLEOTIDE SEQUENCE [LARGE SCALE GENOMIC DNA]</scope>
</reference>
<dbReference type="Proteomes" id="UP000179227">
    <property type="component" value="Unassembled WGS sequence"/>
</dbReference>
<dbReference type="InterPro" id="IPR051404">
    <property type="entry name" value="TA_system_antitoxin"/>
</dbReference>
<evidence type="ECO:0008006" key="3">
    <source>
        <dbReference type="Google" id="ProtNLM"/>
    </source>
</evidence>
<proteinExistence type="predicted"/>
<dbReference type="STRING" id="1797729.A3A60_04910"/>
<accession>A0A1F5I0Y2</accession>
<protein>
    <recommendedName>
        <fullName evidence="3">HicB-like antitoxin of toxin-antitoxin system domain-containing protein</fullName>
    </recommendedName>
</protein>
<sequence>MTKADYLIQLTYDRQYKGYVAECLNLYGCMSQGKTKREALKNIEKAIKAFNDVVIKQTKGQEISLREVVLPHISLSA</sequence>
<dbReference type="PANTHER" id="PTHR34504">
    <property type="entry name" value="ANTITOXIN HICB"/>
    <property type="match status" value="1"/>
</dbReference>
<name>A0A1F5I0Y2_9BACT</name>
<dbReference type="InterPro" id="IPR035069">
    <property type="entry name" value="TTHA1013/TTHA0281-like"/>
</dbReference>
<dbReference type="EMBL" id="MFBS01000016">
    <property type="protein sequence ID" value="OGE09899.1"/>
    <property type="molecule type" value="Genomic_DNA"/>
</dbReference>
<evidence type="ECO:0000313" key="1">
    <source>
        <dbReference type="EMBL" id="OGE09899.1"/>
    </source>
</evidence>
<gene>
    <name evidence="1" type="ORF">A3A60_04910</name>
</gene>
<dbReference type="PANTHER" id="PTHR34504:SF2">
    <property type="entry name" value="UPF0150 PROTEIN SSL0259"/>
    <property type="match status" value="1"/>
</dbReference>
<comment type="caution">
    <text evidence="1">The sequence shown here is derived from an EMBL/GenBank/DDBJ whole genome shotgun (WGS) entry which is preliminary data.</text>
</comment>